<dbReference type="Gene3D" id="3.40.718.10">
    <property type="entry name" value="Isopropylmalate Dehydrogenase"/>
    <property type="match status" value="1"/>
</dbReference>
<dbReference type="EC" id="2.3.1.19" evidence="6"/>
<accession>A0A6V7R963</accession>
<protein>
    <submittedName>
        <fullName evidence="5">Phosphate acetyltransferase</fullName>
    </submittedName>
    <submittedName>
        <fullName evidence="6">Phosphate butyryltransferase</fullName>
        <ecNumber evidence="6">2.3.1.19</ecNumber>
    </submittedName>
</protein>
<dbReference type="InterPro" id="IPR012147">
    <property type="entry name" value="P_Ac_Bu_trans"/>
</dbReference>
<gene>
    <name evidence="5" type="primary">pta_1</name>
    <name evidence="6" type="ORF">HNR41_000829</name>
    <name evidence="5" type="ORF">JEOCOQ751_00777</name>
</gene>
<reference evidence="6 8" key="2">
    <citation type="submission" date="2020-08" db="EMBL/GenBank/DDBJ databases">
        <title>Genomic Encyclopedia of Type Strains, Phase IV (KMG-IV): sequencing the most valuable type-strain genomes for metagenomic binning, comparative biology and taxonomic classification.</title>
        <authorList>
            <person name="Goeker M."/>
        </authorList>
    </citation>
    <scope>NUCLEOTIDE SEQUENCE [LARGE SCALE GENOMIC DNA]</scope>
    <source>
        <strain evidence="6 8">DSM 22419</strain>
    </source>
</reference>
<dbReference type="EMBL" id="CAJEWA010000005">
    <property type="protein sequence ID" value="CAD2073693.1"/>
    <property type="molecule type" value="Genomic_DNA"/>
</dbReference>
<sequence length="301" mass="32767">MNFDETLKVNSSTRASIALVKAASKDLLELVIETAQEPGTAWHLFDDEQTLTEMFKKLNYDYKIHNVTIHHSADDSDAAQKAGRFISDGGADVLMKGLISTGVILKAVLNKELKLLDQELLSHVALFSLANYHKPVIISDAAMNINPDTETKIKIIENSITAAHRLGIKEPKIALLSAVEKVNEKIASTVTNDTIVTAHNFKNAIIDGPMQYDLAMSKSAAEIKGYDSAVAGDADILIMPHIDAGNILYKALVTTAGAHVAGMITGLKVPFVLTSRADSKEEKYNSIKLAIKMMEHNQEDV</sequence>
<evidence type="ECO:0000313" key="6">
    <source>
        <dbReference type="EMBL" id="MBB6422903.1"/>
    </source>
</evidence>
<dbReference type="AlphaFoldDB" id="A0A6V7R963"/>
<dbReference type="EMBL" id="JACHFF010000001">
    <property type="protein sequence ID" value="MBB6422903.1"/>
    <property type="molecule type" value="Genomic_DNA"/>
</dbReference>
<comment type="similarity">
    <text evidence="1">Belongs to the phosphate acetyltransferase and butyryltransferase family.</text>
</comment>
<keyword evidence="8" id="KW-1185">Reference proteome</keyword>
<dbReference type="PANTHER" id="PTHR43356">
    <property type="entry name" value="PHOSPHATE ACETYLTRANSFERASE"/>
    <property type="match status" value="1"/>
</dbReference>
<dbReference type="Pfam" id="PF01515">
    <property type="entry name" value="PTA_PTB"/>
    <property type="match status" value="1"/>
</dbReference>
<evidence type="ECO:0000313" key="8">
    <source>
        <dbReference type="Proteomes" id="UP000545588"/>
    </source>
</evidence>
<reference evidence="5 7" key="1">
    <citation type="submission" date="2020-07" db="EMBL/GenBank/DDBJ databases">
        <authorList>
            <person name="Criscuolo A."/>
        </authorList>
    </citation>
    <scope>NUCLEOTIDE SEQUENCE [LARGE SCALE GENOMIC DNA]</scope>
    <source>
        <strain evidence="5">CIP111751</strain>
    </source>
</reference>
<dbReference type="GO" id="GO:0050182">
    <property type="term" value="F:phosphate butyryltransferase activity"/>
    <property type="evidence" value="ECO:0007669"/>
    <property type="project" value="UniProtKB-EC"/>
</dbReference>
<name>A0A6V7R963_9STAP</name>
<dbReference type="Proteomes" id="UP000545588">
    <property type="component" value="Unassembled WGS sequence"/>
</dbReference>
<evidence type="ECO:0000259" key="4">
    <source>
        <dbReference type="Pfam" id="PF01515"/>
    </source>
</evidence>
<dbReference type="PIRSF" id="PIRSF000428">
    <property type="entry name" value="P_Ac_trans"/>
    <property type="match status" value="1"/>
</dbReference>
<evidence type="ECO:0000313" key="7">
    <source>
        <dbReference type="Proteomes" id="UP000534001"/>
    </source>
</evidence>
<proteinExistence type="inferred from homology"/>
<evidence type="ECO:0000256" key="3">
    <source>
        <dbReference type="ARBA" id="ARBA00023315"/>
    </source>
</evidence>
<evidence type="ECO:0000256" key="2">
    <source>
        <dbReference type="ARBA" id="ARBA00022679"/>
    </source>
</evidence>
<feature type="domain" description="Phosphate acetyl/butaryl transferase" evidence="4">
    <location>
        <begin position="76"/>
        <end position="290"/>
    </location>
</feature>
<dbReference type="GO" id="GO:0006085">
    <property type="term" value="P:acetyl-CoA biosynthetic process"/>
    <property type="evidence" value="ECO:0007669"/>
    <property type="project" value="UniProtKB-UniPathway"/>
</dbReference>
<keyword evidence="3 6" id="KW-0012">Acyltransferase</keyword>
<dbReference type="RefSeq" id="WP_184282016.1">
    <property type="nucleotide sequence ID" value="NZ_BMCO01000001.1"/>
</dbReference>
<dbReference type="Proteomes" id="UP000534001">
    <property type="component" value="Unassembled WGS sequence"/>
</dbReference>
<evidence type="ECO:0000256" key="1">
    <source>
        <dbReference type="ARBA" id="ARBA00005656"/>
    </source>
</evidence>
<evidence type="ECO:0000313" key="5">
    <source>
        <dbReference type="EMBL" id="CAD2073693.1"/>
    </source>
</evidence>
<dbReference type="InterPro" id="IPR002505">
    <property type="entry name" value="PTA_PTB"/>
</dbReference>
<organism evidence="5 7">
    <name type="scientific">Jeotgalicoccus coquinae</name>
    <dbReference type="NCBI Taxonomy" id="709509"/>
    <lineage>
        <taxon>Bacteria</taxon>
        <taxon>Bacillati</taxon>
        <taxon>Bacillota</taxon>
        <taxon>Bacilli</taxon>
        <taxon>Bacillales</taxon>
        <taxon>Staphylococcaceae</taxon>
        <taxon>Jeotgalicoccus</taxon>
    </lineage>
</organism>
<comment type="caution">
    <text evidence="5">The sequence shown here is derived from an EMBL/GenBank/DDBJ whole genome shotgun (WGS) entry which is preliminary data.</text>
</comment>
<dbReference type="InterPro" id="IPR050500">
    <property type="entry name" value="Phos_Acetyltrans/Butyryltrans"/>
</dbReference>
<dbReference type="PANTHER" id="PTHR43356:SF2">
    <property type="entry name" value="PHOSPHATE ACETYLTRANSFERASE"/>
    <property type="match status" value="1"/>
</dbReference>
<keyword evidence="2 5" id="KW-0808">Transferase</keyword>
<dbReference type="UniPathway" id="UPA00340">
    <property type="reaction ID" value="UER00459"/>
</dbReference>
<dbReference type="SUPFAM" id="SSF53659">
    <property type="entry name" value="Isocitrate/Isopropylmalate dehydrogenase-like"/>
    <property type="match status" value="1"/>
</dbReference>